<dbReference type="Proteomes" id="UP000000314">
    <property type="component" value="Chromosome 4"/>
</dbReference>
<dbReference type="EMBL" id="FN392322">
    <property type="protein sequence ID" value="CAY71306.1"/>
    <property type="molecule type" value="Genomic_DNA"/>
</dbReference>
<evidence type="ECO:0000313" key="2">
    <source>
        <dbReference type="EMBL" id="CAY71306.1"/>
    </source>
</evidence>
<dbReference type="RefSeq" id="XP_002493485.1">
    <property type="nucleotide sequence ID" value="XM_002493440.1"/>
</dbReference>
<feature type="compositionally biased region" description="Acidic residues" evidence="1">
    <location>
        <begin position="293"/>
        <end position="327"/>
    </location>
</feature>
<dbReference type="KEGG" id="ppa:PAS_chr4_0080"/>
<dbReference type="HOGENOM" id="CLU_704197_0_0_1"/>
<accession>C4R6T1</accession>
<feature type="region of interest" description="Disordered" evidence="1">
    <location>
        <begin position="248"/>
        <end position="392"/>
    </location>
</feature>
<feature type="region of interest" description="Disordered" evidence="1">
    <location>
        <begin position="217"/>
        <end position="236"/>
    </location>
</feature>
<gene>
    <name evidence="2" type="ordered locus">PAS_chr4_0080</name>
</gene>
<dbReference type="OrthoDB" id="10355612at2759"/>
<sequence>MISFQPSYYVSTPALLSPSRHEYGYQSSAVTPCFFENNLDTVLSALQRHNYTSPPPPKIKPTEDQRSYYVKMSKKSGDFSDYGVKVYQDQKFTHVWVYSTSDNVKRHFKYPNSAVQYEGIRAKVARNGRFLLIQIPKISRPDVVLNIVQKRLQSIANQERKEREELERRELQRKAAMERNRRLRALEEQQLAAQREYFEKSLQSAFSPFFTYRLESKQKDEQESNAESATNQVTAKPNVIRIPVNHVDESNEVIPTKAPKASKTDVEEQPNVNDVEKEADMQDVEENPNTQDAEYETEQFSDFEGFSDDGDIEEAIEPMDEDEEDSDNSQFMEEPEILKRRPSPYSISFPATLSAESSSTKAPKIKKPNKIPIEEVEDEEFKRFSSSSDNDS</sequence>
<dbReference type="GeneID" id="8201167"/>
<dbReference type="InParanoid" id="C4R6T1"/>
<name>C4R6T1_KOMPG</name>
<protein>
    <submittedName>
        <fullName evidence="2">Uncharacterized protein</fullName>
    </submittedName>
</protein>
<proteinExistence type="predicted"/>
<reference evidence="2 3" key="1">
    <citation type="journal article" date="2009" name="Nat. Biotechnol.">
        <title>Genome sequence of the recombinant protein production host Pichia pastoris.</title>
        <authorList>
            <person name="De Schutter K."/>
            <person name="Lin Y.C."/>
            <person name="Tiels P."/>
            <person name="Van Hecke A."/>
            <person name="Glinka S."/>
            <person name="Weber-Lehmann J."/>
            <person name="Rouze P."/>
            <person name="Van de Peer Y."/>
            <person name="Callewaert N."/>
        </authorList>
    </citation>
    <scope>NUCLEOTIDE SEQUENCE [LARGE SCALE GENOMIC DNA]</scope>
    <source>
        <strain evidence="3">GS115 / ATCC 20864</strain>
    </source>
</reference>
<feature type="compositionally biased region" description="Polar residues" evidence="1">
    <location>
        <begin position="345"/>
        <end position="360"/>
    </location>
</feature>
<evidence type="ECO:0000256" key="1">
    <source>
        <dbReference type="SAM" id="MobiDB-lite"/>
    </source>
</evidence>
<keyword evidence="3" id="KW-1185">Reference proteome</keyword>
<organism evidence="2 3">
    <name type="scientific">Komagataella phaffii (strain GS115 / ATCC 20864)</name>
    <name type="common">Yeast</name>
    <name type="synonym">Pichia pastoris</name>
    <dbReference type="NCBI Taxonomy" id="644223"/>
    <lineage>
        <taxon>Eukaryota</taxon>
        <taxon>Fungi</taxon>
        <taxon>Dikarya</taxon>
        <taxon>Ascomycota</taxon>
        <taxon>Saccharomycotina</taxon>
        <taxon>Pichiomycetes</taxon>
        <taxon>Pichiales</taxon>
        <taxon>Pichiaceae</taxon>
        <taxon>Komagataella</taxon>
    </lineage>
</organism>
<feature type="compositionally biased region" description="Polar residues" evidence="1">
    <location>
        <begin position="225"/>
        <end position="235"/>
    </location>
</feature>
<evidence type="ECO:0000313" key="3">
    <source>
        <dbReference type="Proteomes" id="UP000000314"/>
    </source>
</evidence>
<dbReference type="AlphaFoldDB" id="C4R6T1"/>